<comment type="caution">
    <text evidence="1">The sequence shown here is derived from an EMBL/GenBank/DDBJ whole genome shotgun (WGS) entry which is preliminary data.</text>
</comment>
<dbReference type="AlphaFoldDB" id="A0AAD8KZ56"/>
<accession>A0AAD8KZ56</accession>
<dbReference type="Proteomes" id="UP001229421">
    <property type="component" value="Unassembled WGS sequence"/>
</dbReference>
<keyword evidence="2" id="KW-1185">Reference proteome</keyword>
<gene>
    <name evidence="1" type="ORF">QVD17_12093</name>
</gene>
<sequence>MLGLRASRAQYKRMGWNLPLKKSICLTQAFRSHFLLKEDRKKLKVEKEGSDVYEQNEPQIEKADQGEIPLSIGVLRWERNLALKRANSNRAKCMASTPNSTFKGLRFGLWNLSYYEIASHLAVLTPLAYRSSVQKPRPRTCIEKDFPRRSSSSIPT</sequence>
<organism evidence="1 2">
    <name type="scientific">Tagetes erecta</name>
    <name type="common">African marigold</name>
    <dbReference type="NCBI Taxonomy" id="13708"/>
    <lineage>
        <taxon>Eukaryota</taxon>
        <taxon>Viridiplantae</taxon>
        <taxon>Streptophyta</taxon>
        <taxon>Embryophyta</taxon>
        <taxon>Tracheophyta</taxon>
        <taxon>Spermatophyta</taxon>
        <taxon>Magnoliopsida</taxon>
        <taxon>eudicotyledons</taxon>
        <taxon>Gunneridae</taxon>
        <taxon>Pentapetalae</taxon>
        <taxon>asterids</taxon>
        <taxon>campanulids</taxon>
        <taxon>Asterales</taxon>
        <taxon>Asteraceae</taxon>
        <taxon>Asteroideae</taxon>
        <taxon>Heliantheae alliance</taxon>
        <taxon>Tageteae</taxon>
        <taxon>Tagetes</taxon>
    </lineage>
</organism>
<name>A0AAD8KZ56_TARER</name>
<evidence type="ECO:0000313" key="1">
    <source>
        <dbReference type="EMBL" id="KAK1429836.1"/>
    </source>
</evidence>
<proteinExistence type="predicted"/>
<reference evidence="1" key="1">
    <citation type="journal article" date="2023" name="bioRxiv">
        <title>Improved chromosome-level genome assembly for marigold (Tagetes erecta).</title>
        <authorList>
            <person name="Jiang F."/>
            <person name="Yuan L."/>
            <person name="Wang S."/>
            <person name="Wang H."/>
            <person name="Xu D."/>
            <person name="Wang A."/>
            <person name="Fan W."/>
        </authorList>
    </citation>
    <scope>NUCLEOTIDE SEQUENCE</scope>
    <source>
        <strain evidence="1">WSJ</strain>
        <tissue evidence="1">Leaf</tissue>
    </source>
</reference>
<protein>
    <submittedName>
        <fullName evidence="1">Uncharacterized protein</fullName>
    </submittedName>
</protein>
<dbReference type="EMBL" id="JAUHHV010000003">
    <property type="protein sequence ID" value="KAK1429836.1"/>
    <property type="molecule type" value="Genomic_DNA"/>
</dbReference>
<evidence type="ECO:0000313" key="2">
    <source>
        <dbReference type="Proteomes" id="UP001229421"/>
    </source>
</evidence>